<evidence type="ECO:0000256" key="1">
    <source>
        <dbReference type="SAM" id="SignalP"/>
    </source>
</evidence>
<dbReference type="RefSeq" id="WP_069413545.1">
    <property type="nucleotide sequence ID" value="NZ_JACKUL010000014.1"/>
</dbReference>
<feature type="chain" id="PRO_5009135007" description="Secreted protein" evidence="1">
    <location>
        <begin position="29"/>
        <end position="162"/>
    </location>
</feature>
<dbReference type="AlphaFoldDB" id="A0A1E3RM21"/>
<gene>
    <name evidence="2" type="ORF">BHQ18_10610</name>
</gene>
<dbReference type="STRING" id="1776.BHQ18_10610"/>
<keyword evidence="3" id="KW-1185">Reference proteome</keyword>
<evidence type="ECO:0008006" key="4">
    <source>
        <dbReference type="Google" id="ProtNLM"/>
    </source>
</evidence>
<protein>
    <recommendedName>
        <fullName evidence="4">Secreted protein</fullName>
    </recommendedName>
</protein>
<accession>A0A1E3RM21</accession>
<feature type="signal peptide" evidence="1">
    <location>
        <begin position="1"/>
        <end position="28"/>
    </location>
</feature>
<reference evidence="3" key="1">
    <citation type="submission" date="2016-09" db="EMBL/GenBank/DDBJ databases">
        <authorList>
            <person name="Greninger A.L."/>
            <person name="Jerome K.R."/>
            <person name="Mcnair B."/>
            <person name="Wallis C."/>
            <person name="Fang F."/>
        </authorList>
    </citation>
    <scope>NUCLEOTIDE SEQUENCE [LARGE SCALE GENOMIC DNA]</scope>
    <source>
        <strain evidence="3">M6</strain>
    </source>
</reference>
<sequence>MRRQTRLMSLAAAVAVLAPLVPAVTATAQGGGTFVPFTQTLRRCDFSETDFNGPTGYARATAVVHSTGSEVSVDVEMNTAIPNIHYDVRVIQAPRPASATCHGGDPGVTAAPIFIDPAGNGRVTLRDGIEPGATGVWVFITRPDAFSQNPAEFYTSDFIASI</sequence>
<dbReference type="EMBL" id="MIHA01000006">
    <property type="protein sequence ID" value="ODQ90482.1"/>
    <property type="molecule type" value="Genomic_DNA"/>
</dbReference>
<organism evidence="2 3">
    <name type="scientific">Mycolicibacterium flavescens</name>
    <name type="common">Mycobacterium flavescens</name>
    <dbReference type="NCBI Taxonomy" id="1776"/>
    <lineage>
        <taxon>Bacteria</taxon>
        <taxon>Bacillati</taxon>
        <taxon>Actinomycetota</taxon>
        <taxon>Actinomycetes</taxon>
        <taxon>Mycobacteriales</taxon>
        <taxon>Mycobacteriaceae</taxon>
        <taxon>Mycolicibacterium</taxon>
    </lineage>
</organism>
<proteinExistence type="predicted"/>
<name>A0A1E3RM21_MYCFV</name>
<evidence type="ECO:0000313" key="3">
    <source>
        <dbReference type="Proteomes" id="UP000094053"/>
    </source>
</evidence>
<dbReference type="Proteomes" id="UP000094053">
    <property type="component" value="Unassembled WGS sequence"/>
</dbReference>
<keyword evidence="1" id="KW-0732">Signal</keyword>
<evidence type="ECO:0000313" key="2">
    <source>
        <dbReference type="EMBL" id="ODQ90482.1"/>
    </source>
</evidence>
<dbReference type="OrthoDB" id="4637980at2"/>
<comment type="caution">
    <text evidence="2">The sequence shown here is derived from an EMBL/GenBank/DDBJ whole genome shotgun (WGS) entry which is preliminary data.</text>
</comment>